<dbReference type="KEGG" id="bdi:104583056"/>
<keyword evidence="1" id="KW-0507">mRNA processing</keyword>
<dbReference type="Gene3D" id="3.30.70.330">
    <property type="match status" value="1"/>
</dbReference>
<evidence type="ECO:0000256" key="1">
    <source>
        <dbReference type="ARBA" id="ARBA00022664"/>
    </source>
</evidence>
<name>A0A0Q3MH89_BRADI</name>
<sequence>MYMTNINMDPRKLPDGSTRTYGIVSDRPLCHKRWSNRSSRPSLAPHDDDDEGAKMLDSLEDDGFYHRFSKRGRQRSPVLLHDDEKGGTKVVCLTKMLSPSDRLEDDRFYQHFLENVTEEARKYGDLVKVVIPQPGPGIEGSGAASVVAGVGKVFLEYTHLADAAWCRRWLDGIWYGGKVIAAAFFPQDRFDVGDYDYNG</sequence>
<dbReference type="EnsemblPlants" id="KQK03814">
    <property type="protein sequence ID" value="KQK03814"/>
    <property type="gene ID" value="BRADI_2g09970v3"/>
</dbReference>
<dbReference type="EMBL" id="CM000881">
    <property type="protein sequence ID" value="KQK03814.1"/>
    <property type="molecule type" value="Genomic_DNA"/>
</dbReference>
<dbReference type="CDD" id="cd12232">
    <property type="entry name" value="RRM3_U2AF65"/>
    <property type="match status" value="1"/>
</dbReference>
<evidence type="ECO:0008006" key="8">
    <source>
        <dbReference type="Google" id="ProtNLM"/>
    </source>
</evidence>
<dbReference type="GO" id="GO:0006397">
    <property type="term" value="P:mRNA processing"/>
    <property type="evidence" value="ECO:0007669"/>
    <property type="project" value="UniProtKB-KW"/>
</dbReference>
<evidence type="ECO:0000256" key="4">
    <source>
        <dbReference type="SAM" id="MobiDB-lite"/>
    </source>
</evidence>
<dbReference type="ExpressionAtlas" id="A0A0Q3MH89">
    <property type="expression patterns" value="baseline and differential"/>
</dbReference>
<evidence type="ECO:0000313" key="5">
    <source>
        <dbReference type="EMBL" id="KQK03814.1"/>
    </source>
</evidence>
<dbReference type="GO" id="GO:0003723">
    <property type="term" value="F:RNA binding"/>
    <property type="evidence" value="ECO:0007669"/>
    <property type="project" value="UniProtKB-KW"/>
</dbReference>
<organism evidence="5">
    <name type="scientific">Brachypodium distachyon</name>
    <name type="common">Purple false brome</name>
    <name type="synonym">Trachynia distachya</name>
    <dbReference type="NCBI Taxonomy" id="15368"/>
    <lineage>
        <taxon>Eukaryota</taxon>
        <taxon>Viridiplantae</taxon>
        <taxon>Streptophyta</taxon>
        <taxon>Embryophyta</taxon>
        <taxon>Tracheophyta</taxon>
        <taxon>Spermatophyta</taxon>
        <taxon>Magnoliopsida</taxon>
        <taxon>Liliopsida</taxon>
        <taxon>Poales</taxon>
        <taxon>Poaceae</taxon>
        <taxon>BOP clade</taxon>
        <taxon>Pooideae</taxon>
        <taxon>Stipodae</taxon>
        <taxon>Brachypodieae</taxon>
        <taxon>Brachypodium</taxon>
    </lineage>
</organism>
<evidence type="ECO:0000313" key="6">
    <source>
        <dbReference type="EnsemblPlants" id="KQK03814"/>
    </source>
</evidence>
<proteinExistence type="predicted"/>
<dbReference type="PANTHER" id="PTHR23139">
    <property type="entry name" value="RNA-BINDING PROTEIN"/>
    <property type="match status" value="1"/>
</dbReference>
<keyword evidence="7" id="KW-1185">Reference proteome</keyword>
<keyword evidence="3" id="KW-0508">mRNA splicing</keyword>
<dbReference type="RefSeq" id="XP_010233044.2">
    <property type="nucleotide sequence ID" value="XM_010234742.3"/>
</dbReference>
<reference evidence="6" key="3">
    <citation type="submission" date="2018-08" db="UniProtKB">
        <authorList>
            <consortium name="EnsemblPlants"/>
        </authorList>
    </citation>
    <scope>IDENTIFICATION</scope>
    <source>
        <strain evidence="6">cv. Bd21</strain>
    </source>
</reference>
<dbReference type="InterPro" id="IPR012677">
    <property type="entry name" value="Nucleotide-bd_a/b_plait_sf"/>
</dbReference>
<dbReference type="Proteomes" id="UP000008810">
    <property type="component" value="Chromosome 2"/>
</dbReference>
<dbReference type="AlphaFoldDB" id="A0A0Q3MH89"/>
<gene>
    <name evidence="6" type="primary">LOC104583056</name>
    <name evidence="5" type="ORF">BRADI_2g09970v3</name>
</gene>
<reference evidence="5 6" key="1">
    <citation type="journal article" date="2010" name="Nature">
        <title>Genome sequencing and analysis of the model grass Brachypodium distachyon.</title>
        <authorList>
            <consortium name="International Brachypodium Initiative"/>
        </authorList>
    </citation>
    <scope>NUCLEOTIDE SEQUENCE [LARGE SCALE GENOMIC DNA]</scope>
    <source>
        <strain evidence="5">Bd21</strain>
        <strain evidence="6">cv. Bd21</strain>
    </source>
</reference>
<dbReference type="InterPro" id="IPR035979">
    <property type="entry name" value="RBD_domain_sf"/>
</dbReference>
<protein>
    <recommendedName>
        <fullName evidence="8">RRM domain-containing protein</fullName>
    </recommendedName>
</protein>
<dbReference type="GO" id="GO:0008380">
    <property type="term" value="P:RNA splicing"/>
    <property type="evidence" value="ECO:0007669"/>
    <property type="project" value="UniProtKB-KW"/>
</dbReference>
<feature type="region of interest" description="Disordered" evidence="4">
    <location>
        <begin position="32"/>
        <end position="55"/>
    </location>
</feature>
<dbReference type="GeneID" id="104583056"/>
<evidence type="ECO:0000313" key="7">
    <source>
        <dbReference type="Proteomes" id="UP000008810"/>
    </source>
</evidence>
<accession>A0A0Q3MH89</accession>
<evidence type="ECO:0000256" key="2">
    <source>
        <dbReference type="ARBA" id="ARBA00022884"/>
    </source>
</evidence>
<reference evidence="5" key="2">
    <citation type="submission" date="2017-06" db="EMBL/GenBank/DDBJ databases">
        <title>WGS assembly of Brachypodium distachyon.</title>
        <authorList>
            <consortium name="The International Brachypodium Initiative"/>
            <person name="Lucas S."/>
            <person name="Harmon-Smith M."/>
            <person name="Lail K."/>
            <person name="Tice H."/>
            <person name="Grimwood J."/>
            <person name="Bruce D."/>
            <person name="Barry K."/>
            <person name="Shu S."/>
            <person name="Lindquist E."/>
            <person name="Wang M."/>
            <person name="Pitluck S."/>
            <person name="Vogel J.P."/>
            <person name="Garvin D.F."/>
            <person name="Mockler T.C."/>
            <person name="Schmutz J."/>
            <person name="Rokhsar D."/>
            <person name="Bevan M.W."/>
        </authorList>
    </citation>
    <scope>NUCLEOTIDE SEQUENCE</scope>
    <source>
        <strain evidence="5">Bd21</strain>
    </source>
</reference>
<keyword evidence="2" id="KW-0694">RNA-binding</keyword>
<dbReference type="STRING" id="15368.A0A0Q3MH89"/>
<dbReference type="Gramene" id="KQK03814">
    <property type="protein sequence ID" value="KQK03814"/>
    <property type="gene ID" value="BRADI_2g09970v3"/>
</dbReference>
<dbReference type="SUPFAM" id="SSF54928">
    <property type="entry name" value="RNA-binding domain, RBD"/>
    <property type="match status" value="1"/>
</dbReference>
<evidence type="ECO:0000256" key="3">
    <source>
        <dbReference type="ARBA" id="ARBA00023187"/>
    </source>
</evidence>
<dbReference type="OrthoDB" id="588680at2759"/>